<comment type="similarity">
    <text evidence="6 7">Belongs to the HisA/HisF family.</text>
</comment>
<dbReference type="PANTHER" id="PTHR21235:SF2">
    <property type="entry name" value="IMIDAZOLE GLYCEROL PHOSPHATE SYNTHASE HISHF"/>
    <property type="match status" value="1"/>
</dbReference>
<gene>
    <name evidence="6" type="primary">hisF</name>
    <name evidence="8" type="ordered locus">Pisl_1216</name>
</gene>
<dbReference type="PANTHER" id="PTHR21235">
    <property type="entry name" value="IMIDAZOLE GLYCEROL PHOSPHATE SYNTHASE SUBUNIT HISF/H IGP SYNTHASE SUBUNIT HISF/H"/>
    <property type="match status" value="1"/>
</dbReference>
<sequence>MYYVWPMPAVRVIPCLDMDGKAGVVVKGVNFMGIKEVGDPVEMAVRYEEEGADEIAVLDITATPEGRGTFIDSVRRVASAVTIPVLVGGGVRSLSDAEALFKAGADKVSVNTAAVKNPQLVAEMAREFGSQSTVVAIDAKLVGDRYEVYVRGGRDPTGLDAVEWAKKVEELGAGEILLTSIDRDGTKLGYDVELLRRVAHSVKIPVIASGGAGELKHFYEAVAAGADAVLAASLFHFKIIDVAEVKRYLNRLGVEVRL</sequence>
<evidence type="ECO:0000256" key="3">
    <source>
        <dbReference type="ARBA" id="ARBA00023102"/>
    </source>
</evidence>
<comment type="subcellular location">
    <subcellularLocation>
        <location evidence="6">Cytoplasm</location>
    </subcellularLocation>
</comment>
<dbReference type="Proteomes" id="UP000002595">
    <property type="component" value="Chromosome"/>
</dbReference>
<dbReference type="InterPro" id="IPR011060">
    <property type="entry name" value="RibuloseP-bd_barrel"/>
</dbReference>
<proteinExistence type="inferred from homology"/>
<dbReference type="GO" id="GO:0016829">
    <property type="term" value="F:lyase activity"/>
    <property type="evidence" value="ECO:0007669"/>
    <property type="project" value="UniProtKB-KW"/>
</dbReference>
<dbReference type="Gene3D" id="3.20.20.70">
    <property type="entry name" value="Aldolase class I"/>
    <property type="match status" value="1"/>
</dbReference>
<dbReference type="EMBL" id="CP000504">
    <property type="protein sequence ID" value="ABL88383.1"/>
    <property type="molecule type" value="Genomic_DNA"/>
</dbReference>
<dbReference type="InterPro" id="IPR050064">
    <property type="entry name" value="IGPS_HisA/HisF"/>
</dbReference>
<evidence type="ECO:0000256" key="6">
    <source>
        <dbReference type="HAMAP-Rule" id="MF_01013"/>
    </source>
</evidence>
<evidence type="ECO:0000256" key="1">
    <source>
        <dbReference type="ARBA" id="ARBA00005091"/>
    </source>
</evidence>
<dbReference type="CDD" id="cd04731">
    <property type="entry name" value="HisF"/>
    <property type="match status" value="1"/>
</dbReference>
<dbReference type="GO" id="GO:0000107">
    <property type="term" value="F:imidazoleglycerol-phosphate synthase activity"/>
    <property type="evidence" value="ECO:0007669"/>
    <property type="project" value="UniProtKB-UniRule"/>
</dbReference>
<dbReference type="Pfam" id="PF00977">
    <property type="entry name" value="His_biosynth"/>
    <property type="match status" value="1"/>
</dbReference>
<evidence type="ECO:0000256" key="2">
    <source>
        <dbReference type="ARBA" id="ARBA00022605"/>
    </source>
</evidence>
<dbReference type="InterPro" id="IPR006062">
    <property type="entry name" value="His_biosynth"/>
</dbReference>
<dbReference type="HOGENOM" id="CLU_048577_4_0_2"/>
<dbReference type="SUPFAM" id="SSF51366">
    <property type="entry name" value="Ribulose-phoshate binding barrel"/>
    <property type="match status" value="1"/>
</dbReference>
<dbReference type="EC" id="4.3.2.10" evidence="6"/>
<comment type="catalytic activity">
    <reaction evidence="5 6">
        <text>5-[(5-phospho-1-deoxy-D-ribulos-1-ylimino)methylamino]-1-(5-phospho-beta-D-ribosyl)imidazole-4-carboxamide + L-glutamine = D-erythro-1-(imidazol-4-yl)glycerol 3-phosphate + 5-amino-1-(5-phospho-beta-D-ribosyl)imidazole-4-carboxamide + L-glutamate + H(+)</text>
        <dbReference type="Rhea" id="RHEA:24793"/>
        <dbReference type="ChEBI" id="CHEBI:15378"/>
        <dbReference type="ChEBI" id="CHEBI:29985"/>
        <dbReference type="ChEBI" id="CHEBI:58278"/>
        <dbReference type="ChEBI" id="CHEBI:58359"/>
        <dbReference type="ChEBI" id="CHEBI:58475"/>
        <dbReference type="ChEBI" id="CHEBI:58525"/>
        <dbReference type="EC" id="4.3.2.10"/>
    </reaction>
</comment>
<keyword evidence="3 6" id="KW-0368">Histidine biosynthesis</keyword>
<reference evidence="8" key="1">
    <citation type="submission" date="2006-12" db="EMBL/GenBank/DDBJ databases">
        <title>Complete sequence of Pyrobaculum islandicum DSM 4184.</title>
        <authorList>
            <person name="Copeland A."/>
            <person name="Lucas S."/>
            <person name="Lapidus A."/>
            <person name="Barry K."/>
            <person name="Detter J.C."/>
            <person name="Glavina del Rio T."/>
            <person name="Dalin E."/>
            <person name="Tice H."/>
            <person name="Pitluck S."/>
            <person name="Meincke L."/>
            <person name="Brettin T."/>
            <person name="Bruce D."/>
            <person name="Han C."/>
            <person name="Tapia R."/>
            <person name="Gilna P."/>
            <person name="Schmutz J."/>
            <person name="Larimer F."/>
            <person name="Land M."/>
            <person name="Hauser L."/>
            <person name="Kyrpides N."/>
            <person name="Mikhailova N."/>
            <person name="Cozen A.E."/>
            <person name="Fitz-Gibbon S.T."/>
            <person name="House C.H."/>
            <person name="Saltikov C."/>
            <person name="Lowe T."/>
            <person name="Richardson P."/>
        </authorList>
    </citation>
    <scope>NUCLEOTIDE SEQUENCE [LARGE SCALE GENOMIC DNA]</scope>
    <source>
        <strain evidence="8">DSM 4184</strain>
    </source>
</reference>
<dbReference type="HAMAP" id="MF_01013">
    <property type="entry name" value="HisF"/>
    <property type="match status" value="1"/>
</dbReference>
<feature type="active site" evidence="6">
    <location>
        <position position="138"/>
    </location>
</feature>
<dbReference type="GO" id="GO:0005737">
    <property type="term" value="C:cytoplasm"/>
    <property type="evidence" value="ECO:0007669"/>
    <property type="project" value="UniProtKB-SubCell"/>
</dbReference>
<keyword evidence="6" id="KW-0963">Cytoplasm</keyword>
<evidence type="ECO:0000256" key="4">
    <source>
        <dbReference type="ARBA" id="ARBA00023239"/>
    </source>
</evidence>
<keyword evidence="2 6" id="KW-0028">Amino-acid biosynthesis</keyword>
<dbReference type="InterPro" id="IPR013785">
    <property type="entry name" value="Aldolase_TIM"/>
</dbReference>
<keyword evidence="9" id="KW-1185">Reference proteome</keyword>
<dbReference type="KEGG" id="pis:Pisl_1216"/>
<dbReference type="NCBIfam" id="TIGR00735">
    <property type="entry name" value="hisF"/>
    <property type="match status" value="1"/>
</dbReference>
<comment type="pathway">
    <text evidence="1 6">Amino-acid biosynthesis; L-histidine biosynthesis; L-histidine from 5-phospho-alpha-D-ribose 1-diphosphate: step 5/9.</text>
</comment>
<evidence type="ECO:0000313" key="9">
    <source>
        <dbReference type="Proteomes" id="UP000002595"/>
    </source>
</evidence>
<dbReference type="eggNOG" id="arCOG00617">
    <property type="taxonomic scope" value="Archaea"/>
</dbReference>
<feature type="active site" evidence="6">
    <location>
        <position position="17"/>
    </location>
</feature>
<dbReference type="AlphaFoldDB" id="A1RTV1"/>
<comment type="subunit">
    <text evidence="6">Heterodimer of HisH and HisF.</text>
</comment>
<dbReference type="STRING" id="384616.Pisl_1216"/>
<evidence type="ECO:0000256" key="5">
    <source>
        <dbReference type="ARBA" id="ARBA00047838"/>
    </source>
</evidence>
<dbReference type="UniPathway" id="UPA00031">
    <property type="reaction ID" value="UER00010"/>
</dbReference>
<name>A1RTV1_PYRIL</name>
<organism evidence="8 9">
    <name type="scientific">Pyrobaculum islandicum (strain DSM 4184 / JCM 9189 / GEO3)</name>
    <dbReference type="NCBI Taxonomy" id="384616"/>
    <lineage>
        <taxon>Archaea</taxon>
        <taxon>Thermoproteota</taxon>
        <taxon>Thermoprotei</taxon>
        <taxon>Thermoproteales</taxon>
        <taxon>Thermoproteaceae</taxon>
        <taxon>Pyrobaculum</taxon>
    </lineage>
</organism>
<accession>A1RTV1</accession>
<comment type="function">
    <text evidence="6">IGPS catalyzes the conversion of PRFAR and glutamine to IGP, AICAR and glutamate. The HisF subunit catalyzes the cyclization activity that produces IGP and AICAR from PRFAR using the ammonia provided by the HisH subunit.</text>
</comment>
<dbReference type="InterPro" id="IPR004651">
    <property type="entry name" value="HisF"/>
</dbReference>
<evidence type="ECO:0000256" key="7">
    <source>
        <dbReference type="RuleBase" id="RU003657"/>
    </source>
</evidence>
<dbReference type="GO" id="GO:0000105">
    <property type="term" value="P:L-histidine biosynthetic process"/>
    <property type="evidence" value="ECO:0007669"/>
    <property type="project" value="UniProtKB-UniRule"/>
</dbReference>
<protein>
    <recommendedName>
        <fullName evidence="6">Imidazole glycerol phosphate synthase subunit HisF</fullName>
        <ecNumber evidence="6">4.3.2.10</ecNumber>
    </recommendedName>
    <alternativeName>
        <fullName evidence="6">IGP synthase cyclase subunit</fullName>
    </alternativeName>
    <alternativeName>
        <fullName evidence="6">IGP synthase subunit HisF</fullName>
    </alternativeName>
    <alternativeName>
        <fullName evidence="6">ImGP synthase subunit HisF</fullName>
        <shortName evidence="6">IGPS subunit HisF</shortName>
    </alternativeName>
</protein>
<keyword evidence="4 6" id="KW-0456">Lyase</keyword>
<evidence type="ECO:0000313" key="8">
    <source>
        <dbReference type="EMBL" id="ABL88383.1"/>
    </source>
</evidence>